<organism evidence="1">
    <name type="scientific">Davidia involucrata</name>
    <name type="common">Dove tree</name>
    <dbReference type="NCBI Taxonomy" id="16924"/>
    <lineage>
        <taxon>Eukaryota</taxon>
        <taxon>Viridiplantae</taxon>
        <taxon>Streptophyta</taxon>
        <taxon>Embryophyta</taxon>
        <taxon>Tracheophyta</taxon>
        <taxon>Spermatophyta</taxon>
        <taxon>Magnoliopsida</taxon>
        <taxon>eudicotyledons</taxon>
        <taxon>Gunneridae</taxon>
        <taxon>Pentapetalae</taxon>
        <taxon>asterids</taxon>
        <taxon>Cornales</taxon>
        <taxon>Nyssaceae</taxon>
        <taxon>Davidia</taxon>
    </lineage>
</organism>
<evidence type="ECO:0000313" key="1">
    <source>
        <dbReference type="EMBL" id="MPA72245.1"/>
    </source>
</evidence>
<dbReference type="EMBL" id="GHES01041686">
    <property type="protein sequence ID" value="MPA72245.1"/>
    <property type="molecule type" value="Transcribed_RNA"/>
</dbReference>
<reference evidence="1" key="1">
    <citation type="submission" date="2019-08" db="EMBL/GenBank/DDBJ databases">
        <title>Reference gene set and small RNA set construction with multiple tissues from Davidia involucrata Baill.</title>
        <authorList>
            <person name="Yang H."/>
            <person name="Zhou C."/>
            <person name="Li G."/>
            <person name="Wang J."/>
            <person name="Gao P."/>
            <person name="Wang M."/>
            <person name="Wang R."/>
            <person name="Zhao Y."/>
        </authorList>
    </citation>
    <scope>NUCLEOTIDE SEQUENCE</scope>
    <source>
        <tissue evidence="1">Mixed with DoveR01_LX</tissue>
    </source>
</reference>
<evidence type="ECO:0008006" key="2">
    <source>
        <dbReference type="Google" id="ProtNLM"/>
    </source>
</evidence>
<proteinExistence type="predicted"/>
<accession>A0A5B7BU37</accession>
<name>A0A5B7BU37_DAVIN</name>
<dbReference type="AlphaFoldDB" id="A0A5B7BU37"/>
<protein>
    <recommendedName>
        <fullName evidence="2">Reverse transcriptase domain-containing protein</fullName>
    </recommendedName>
</protein>
<gene>
    <name evidence="1" type="ORF">Din_041686</name>
</gene>
<sequence>MVLFRVHYDSNGVSSEMGNTAYAMCVFCFFCGVNQWGSEMMYSALQGSPARGSPFALSLILCAEAFSSLLRKAEAENKIQGVAVSRNAPRISHLFFADDSLLFAGASEDQALEIARIISLYGSASGQQINLDKSVLSFSSNVLAGKREQLRHILGVSICSIHNKYLGLPSTIGRSKMQPFGVLQERVWRKLQG</sequence>